<dbReference type="Proteomes" id="UP000606921">
    <property type="component" value="Unassembled WGS sequence"/>
</dbReference>
<evidence type="ECO:0000313" key="2">
    <source>
        <dbReference type="EMBL" id="CAD7024740.1"/>
    </source>
</evidence>
<gene>
    <name evidence="2" type="ORF">REJC140_00521</name>
</gene>
<evidence type="ECO:0000313" key="3">
    <source>
        <dbReference type="Proteomes" id="UP000606921"/>
    </source>
</evidence>
<comment type="caution">
    <text evidence="2">The sequence shown here is derived from an EMBL/GenBank/DDBJ whole genome shotgun (WGS) entry which is preliminary data.</text>
</comment>
<sequence>MSTETVSLEFLAKQAKLNMDELRTLRRDLSDMMRLLNANYELTRRIERREGELRDDLELMVKMELGGSLANIQTAIEGSLSRIEDKVGDVIQRVEVLEKKP</sequence>
<proteinExistence type="predicted"/>
<name>A0ABM8PEQ7_9HYPH</name>
<evidence type="ECO:0000256" key="1">
    <source>
        <dbReference type="SAM" id="Coils"/>
    </source>
</evidence>
<reference evidence="2 3" key="1">
    <citation type="submission" date="2020-11" db="EMBL/GenBank/DDBJ databases">
        <authorList>
            <person name="Lassalle F."/>
        </authorList>
    </citation>
    <scope>NUCLEOTIDE SEQUENCE [LARGE SCALE GENOMIC DNA]</scope>
    <source>
        <strain evidence="2 3">JC140</strain>
    </source>
</reference>
<dbReference type="EMBL" id="CABFWF030000001">
    <property type="protein sequence ID" value="CAD7024740.1"/>
    <property type="molecule type" value="Genomic_DNA"/>
</dbReference>
<keyword evidence="3" id="KW-1185">Reference proteome</keyword>
<protein>
    <submittedName>
        <fullName evidence="2">Uncharacterized protein</fullName>
    </submittedName>
</protein>
<feature type="coiled-coil region" evidence="1">
    <location>
        <begin position="12"/>
        <end position="39"/>
    </location>
</feature>
<accession>A0ABM8PEQ7</accession>
<dbReference type="RefSeq" id="WP_142520014.1">
    <property type="nucleotide sequence ID" value="NZ_CABFWF030000001.1"/>
</dbReference>
<keyword evidence="1" id="KW-0175">Coiled coil</keyword>
<organism evidence="2 3">
    <name type="scientific">Pseudorhizobium endolithicum</name>
    <dbReference type="NCBI Taxonomy" id="1191678"/>
    <lineage>
        <taxon>Bacteria</taxon>
        <taxon>Pseudomonadati</taxon>
        <taxon>Pseudomonadota</taxon>
        <taxon>Alphaproteobacteria</taxon>
        <taxon>Hyphomicrobiales</taxon>
        <taxon>Rhizobiaceae</taxon>
        <taxon>Rhizobium/Agrobacterium group</taxon>
        <taxon>Pseudorhizobium</taxon>
    </lineage>
</organism>